<dbReference type="Proteomes" id="UP000486602">
    <property type="component" value="Unassembled WGS sequence"/>
</dbReference>
<evidence type="ECO:0000256" key="3">
    <source>
        <dbReference type="ARBA" id="ARBA00012929"/>
    </source>
</evidence>
<dbReference type="NCBIfam" id="TIGR01214">
    <property type="entry name" value="rmlD"/>
    <property type="match status" value="1"/>
</dbReference>
<dbReference type="InterPro" id="IPR036291">
    <property type="entry name" value="NAD(P)-bd_dom_sf"/>
</dbReference>
<dbReference type="GO" id="GO:0008831">
    <property type="term" value="F:dTDP-4-dehydrorhamnose reductase activity"/>
    <property type="evidence" value="ECO:0007669"/>
    <property type="project" value="UniProtKB-EC"/>
</dbReference>
<dbReference type="PANTHER" id="PTHR10491:SF4">
    <property type="entry name" value="METHIONINE ADENOSYLTRANSFERASE 2 SUBUNIT BETA"/>
    <property type="match status" value="1"/>
</dbReference>
<dbReference type="Gene3D" id="3.90.25.10">
    <property type="entry name" value="UDP-galactose 4-epimerase, domain 1"/>
    <property type="match status" value="1"/>
</dbReference>
<organism evidence="8 9">
    <name type="scientific">Cryomorpha ignava</name>
    <dbReference type="NCBI Taxonomy" id="101383"/>
    <lineage>
        <taxon>Bacteria</taxon>
        <taxon>Pseudomonadati</taxon>
        <taxon>Bacteroidota</taxon>
        <taxon>Flavobacteriia</taxon>
        <taxon>Flavobacteriales</taxon>
        <taxon>Cryomorphaceae</taxon>
        <taxon>Cryomorpha</taxon>
    </lineage>
</organism>
<dbReference type="PANTHER" id="PTHR10491">
    <property type="entry name" value="DTDP-4-DEHYDRORHAMNOSE REDUCTASE"/>
    <property type="match status" value="1"/>
</dbReference>
<feature type="domain" description="RmlD-like substrate binding" evidence="7">
    <location>
        <begin position="3"/>
        <end position="280"/>
    </location>
</feature>
<evidence type="ECO:0000256" key="2">
    <source>
        <dbReference type="ARBA" id="ARBA00010944"/>
    </source>
</evidence>
<keyword evidence="6" id="KW-0521">NADP</keyword>
<evidence type="ECO:0000256" key="1">
    <source>
        <dbReference type="ARBA" id="ARBA00004781"/>
    </source>
</evidence>
<comment type="pathway">
    <text evidence="1 6">Carbohydrate biosynthesis; dTDP-L-rhamnose biosynthesis.</text>
</comment>
<dbReference type="Gene3D" id="3.40.50.720">
    <property type="entry name" value="NAD(P)-binding Rossmann-like Domain"/>
    <property type="match status" value="1"/>
</dbReference>
<dbReference type="SUPFAM" id="SSF51735">
    <property type="entry name" value="NAD(P)-binding Rossmann-fold domains"/>
    <property type="match status" value="1"/>
</dbReference>
<proteinExistence type="inferred from homology"/>
<reference evidence="8 9" key="1">
    <citation type="submission" date="2020-02" db="EMBL/GenBank/DDBJ databases">
        <title>Out from the shadows clarifying the taxonomy of the family Cryomorphaceae and related taxa by utilizing the GTDB taxonomic framework.</title>
        <authorList>
            <person name="Bowman J.P."/>
        </authorList>
    </citation>
    <scope>NUCLEOTIDE SEQUENCE [LARGE SCALE GENOMIC DNA]</scope>
    <source>
        <strain evidence="8 9">QSSC 1-22</strain>
    </source>
</reference>
<evidence type="ECO:0000313" key="8">
    <source>
        <dbReference type="EMBL" id="NEN24128.1"/>
    </source>
</evidence>
<dbReference type="GO" id="GO:0005829">
    <property type="term" value="C:cytosol"/>
    <property type="evidence" value="ECO:0007669"/>
    <property type="project" value="TreeGrafter"/>
</dbReference>
<gene>
    <name evidence="8" type="primary">rfbD</name>
    <name evidence="8" type="ORF">G3O08_11510</name>
</gene>
<dbReference type="InterPro" id="IPR005913">
    <property type="entry name" value="dTDP_dehydrorham_reduct"/>
</dbReference>
<evidence type="ECO:0000313" key="9">
    <source>
        <dbReference type="Proteomes" id="UP000486602"/>
    </source>
</evidence>
<evidence type="ECO:0000256" key="6">
    <source>
        <dbReference type="RuleBase" id="RU364082"/>
    </source>
</evidence>
<dbReference type="EMBL" id="JAAGVY010000020">
    <property type="protein sequence ID" value="NEN24128.1"/>
    <property type="molecule type" value="Genomic_DNA"/>
</dbReference>
<dbReference type="RefSeq" id="WP_163285522.1">
    <property type="nucleotide sequence ID" value="NZ_JAAGVY010000020.1"/>
</dbReference>
<protein>
    <recommendedName>
        <fullName evidence="4 6">dTDP-4-dehydrorhamnose reductase</fullName>
        <ecNumber evidence="3 6">1.1.1.133</ecNumber>
    </recommendedName>
</protein>
<accession>A0A7K3WRG7</accession>
<evidence type="ECO:0000256" key="5">
    <source>
        <dbReference type="ARBA" id="ARBA00048200"/>
    </source>
</evidence>
<dbReference type="UniPathway" id="UPA00124"/>
<keyword evidence="9" id="KW-1185">Reference proteome</keyword>
<dbReference type="EC" id="1.1.1.133" evidence="3 6"/>
<keyword evidence="6 8" id="KW-0560">Oxidoreductase</keyword>
<dbReference type="AlphaFoldDB" id="A0A7K3WRG7"/>
<dbReference type="Pfam" id="PF04321">
    <property type="entry name" value="RmlD_sub_bind"/>
    <property type="match status" value="1"/>
</dbReference>
<sequence>MEKILVLGKDGQLGRALQAISKQGDWKFIDKDTLNLYETETILGKLEREDFDVLINCAAYTAVDKAEDESEIAQRINGAALAPIAEACRMKKAILIHLSTDYVYGEVLPVPLREDAETNPQSIYGQTKLSGEEAVRSILDRHIIIRTSWLYGSEGHNFLNTMLKLGATQDKFQVVYDQVGAPTFVEHLAGAIVDIVKMNISHFGTFHYSNEGVCSWYDFAQAIFELTGKEVEIEPVNTDKFPTKAKRPNYSVLDKQKIKDTFGIHIPYWRNGLRACLHKMNKLK</sequence>
<dbReference type="InterPro" id="IPR029903">
    <property type="entry name" value="RmlD-like-bd"/>
</dbReference>
<evidence type="ECO:0000256" key="4">
    <source>
        <dbReference type="ARBA" id="ARBA00017099"/>
    </source>
</evidence>
<evidence type="ECO:0000259" key="7">
    <source>
        <dbReference type="Pfam" id="PF04321"/>
    </source>
</evidence>
<dbReference type="GO" id="GO:0019305">
    <property type="term" value="P:dTDP-rhamnose biosynthetic process"/>
    <property type="evidence" value="ECO:0007669"/>
    <property type="project" value="UniProtKB-UniPathway"/>
</dbReference>
<name>A0A7K3WRG7_9FLAO</name>
<comment type="function">
    <text evidence="6">Catalyzes the reduction of dTDP-6-deoxy-L-lyxo-4-hexulose to yield dTDP-L-rhamnose.</text>
</comment>
<comment type="catalytic activity">
    <reaction evidence="5">
        <text>dTDP-beta-L-rhamnose + NADP(+) = dTDP-4-dehydro-beta-L-rhamnose + NADPH + H(+)</text>
        <dbReference type="Rhea" id="RHEA:21796"/>
        <dbReference type="ChEBI" id="CHEBI:15378"/>
        <dbReference type="ChEBI" id="CHEBI:57510"/>
        <dbReference type="ChEBI" id="CHEBI:57783"/>
        <dbReference type="ChEBI" id="CHEBI:58349"/>
        <dbReference type="ChEBI" id="CHEBI:62830"/>
        <dbReference type="EC" id="1.1.1.133"/>
    </reaction>
</comment>
<dbReference type="CDD" id="cd05254">
    <property type="entry name" value="dTDP_HR_like_SDR_e"/>
    <property type="match status" value="1"/>
</dbReference>
<comment type="caution">
    <text evidence="8">The sequence shown here is derived from an EMBL/GenBank/DDBJ whole genome shotgun (WGS) entry which is preliminary data.</text>
</comment>
<comment type="similarity">
    <text evidence="2 6">Belongs to the dTDP-4-dehydrorhamnose reductase family.</text>
</comment>